<dbReference type="EMBL" id="LGTQ01000005">
    <property type="protein sequence ID" value="KPM49708.1"/>
    <property type="molecule type" value="Genomic_DNA"/>
</dbReference>
<evidence type="ECO:0000256" key="2">
    <source>
        <dbReference type="SAM" id="SignalP"/>
    </source>
</evidence>
<dbReference type="InterPro" id="IPR050417">
    <property type="entry name" value="Sugar_Epim/Isomerase"/>
</dbReference>
<dbReference type="GO" id="GO:0016853">
    <property type="term" value="F:isomerase activity"/>
    <property type="evidence" value="ECO:0007669"/>
    <property type="project" value="UniProtKB-KW"/>
</dbReference>
<comment type="caution">
    <text evidence="4">The sequence shown here is derived from an EMBL/GenBank/DDBJ whole genome shotgun (WGS) entry which is preliminary data.</text>
</comment>
<feature type="domain" description="Xylose isomerase-like TIM barrel" evidence="3">
    <location>
        <begin position="62"/>
        <end position="296"/>
    </location>
</feature>
<organism evidence="4 5">
    <name type="scientific">Jiulongibacter sediminis</name>
    <dbReference type="NCBI Taxonomy" id="1605367"/>
    <lineage>
        <taxon>Bacteria</taxon>
        <taxon>Pseudomonadati</taxon>
        <taxon>Bacteroidota</taxon>
        <taxon>Cytophagia</taxon>
        <taxon>Cytophagales</taxon>
        <taxon>Leadbetterellaceae</taxon>
        <taxon>Jiulongibacter</taxon>
    </lineage>
</organism>
<evidence type="ECO:0000313" key="4">
    <source>
        <dbReference type="EMBL" id="KPM49708.1"/>
    </source>
</evidence>
<feature type="chain" id="PRO_5006026344" description="Xylose isomerase-like TIM barrel domain-containing protein" evidence="2">
    <location>
        <begin position="23"/>
        <end position="314"/>
    </location>
</feature>
<reference evidence="4 5" key="1">
    <citation type="submission" date="2015-07" db="EMBL/GenBank/DDBJ databases">
        <title>The draft genome sequence of Leadbetterella sp. JN14-9.</title>
        <authorList>
            <person name="Liu Y."/>
            <person name="Du J."/>
            <person name="Shao Z."/>
        </authorList>
    </citation>
    <scope>NUCLEOTIDE SEQUENCE [LARGE SCALE GENOMIC DNA]</scope>
    <source>
        <strain evidence="4 5">JN14-9</strain>
    </source>
</reference>
<keyword evidence="1" id="KW-0413">Isomerase</keyword>
<proteinExistence type="predicted"/>
<dbReference type="InterPro" id="IPR013022">
    <property type="entry name" value="Xyl_isomerase-like_TIM-brl"/>
</dbReference>
<dbReference type="PANTHER" id="PTHR43489">
    <property type="entry name" value="ISOMERASE"/>
    <property type="match status" value="1"/>
</dbReference>
<dbReference type="SUPFAM" id="SSF51658">
    <property type="entry name" value="Xylose isomerase-like"/>
    <property type="match status" value="1"/>
</dbReference>
<dbReference type="Gene3D" id="3.20.20.150">
    <property type="entry name" value="Divalent-metal-dependent TIM barrel enzymes"/>
    <property type="match status" value="1"/>
</dbReference>
<dbReference type="STRING" id="1605367.AFM12_03750"/>
<evidence type="ECO:0000259" key="3">
    <source>
        <dbReference type="Pfam" id="PF01261"/>
    </source>
</evidence>
<protein>
    <recommendedName>
        <fullName evidence="3">Xylose isomerase-like TIM barrel domain-containing protein</fullName>
    </recommendedName>
</protein>
<dbReference type="AlphaFoldDB" id="A0A0N8HAB5"/>
<evidence type="ECO:0000313" key="5">
    <source>
        <dbReference type="Proteomes" id="UP000050454"/>
    </source>
</evidence>
<sequence>MQKLKLLSLAIGIGLFIGCNTSAEQSSTETTEIPEAKYSLAQWSFNRDLFAGDMSTIDFVYAAGEMGFDGVEYVNQFFIDKAEDFEFLDSLNAAAEEAGVKNLMIQLDRTGNLCASDEAERNKAVETAMKWVDAAKYLNAPAVRVNAHGDGSAEEMKTQCMDGIGKLAEYANTQGVQVLIENHGGVSSRGDWLADLVGSLSDKEVGSLADFHNWCYETVDGGLWGECRNEYDYYKGFAELIPSANGVSVKAMHFDSTGNEPNLNFPKFFKIMKDGGYDGYLGVEYEGNDLPSREGILKTKELAAKTWEAVYSAK</sequence>
<dbReference type="OrthoDB" id="1114629at2"/>
<dbReference type="PANTHER" id="PTHR43489:SF7">
    <property type="entry name" value="3-DEHYDRO-D-GULOSIDE 4-EPIMERASE-RELATED"/>
    <property type="match status" value="1"/>
</dbReference>
<gene>
    <name evidence="4" type="ORF">AFM12_03750</name>
</gene>
<evidence type="ECO:0000256" key="1">
    <source>
        <dbReference type="ARBA" id="ARBA00023235"/>
    </source>
</evidence>
<name>A0A0N8HAB5_9BACT</name>
<dbReference type="PROSITE" id="PS51257">
    <property type="entry name" value="PROKAR_LIPOPROTEIN"/>
    <property type="match status" value="1"/>
</dbReference>
<keyword evidence="2" id="KW-0732">Signal</keyword>
<dbReference type="Proteomes" id="UP000050454">
    <property type="component" value="Unassembled WGS sequence"/>
</dbReference>
<feature type="signal peptide" evidence="2">
    <location>
        <begin position="1"/>
        <end position="22"/>
    </location>
</feature>
<keyword evidence="5" id="KW-1185">Reference proteome</keyword>
<accession>A0A0N8HAB5</accession>
<dbReference type="Pfam" id="PF01261">
    <property type="entry name" value="AP_endonuc_2"/>
    <property type="match status" value="1"/>
</dbReference>
<dbReference type="InterPro" id="IPR036237">
    <property type="entry name" value="Xyl_isomerase-like_sf"/>
</dbReference>
<dbReference type="RefSeq" id="WP_082391182.1">
    <property type="nucleotide sequence ID" value="NZ_JXSZ01000005.1"/>
</dbReference>